<keyword evidence="4" id="KW-1185">Reference proteome</keyword>
<dbReference type="InterPro" id="IPR050631">
    <property type="entry name" value="PheA/TfdB_FAD_monoxygenase"/>
</dbReference>
<proteinExistence type="predicted"/>
<gene>
    <name evidence="3" type="ORF">ACFQDM_06345</name>
</gene>
<dbReference type="Gene3D" id="3.50.50.60">
    <property type="entry name" value="FAD/NAD(P)-binding domain"/>
    <property type="match status" value="1"/>
</dbReference>
<name>A0ABW1S7P6_9PROT</name>
<keyword evidence="1" id="KW-0560">Oxidoreductase</keyword>
<accession>A0ABW1S7P6</accession>
<evidence type="ECO:0000259" key="2">
    <source>
        <dbReference type="Pfam" id="PF01494"/>
    </source>
</evidence>
<dbReference type="PANTHER" id="PTHR43476">
    <property type="entry name" value="3-(3-HYDROXY-PHENYL)PROPIONATE/3-HYDROXYCINNAMIC ACID HYDROXYLASE"/>
    <property type="match status" value="1"/>
</dbReference>
<dbReference type="PRINTS" id="PR00420">
    <property type="entry name" value="RNGMNOXGNASE"/>
</dbReference>
<dbReference type="SUPFAM" id="SSF51905">
    <property type="entry name" value="FAD/NAD(P)-binding domain"/>
    <property type="match status" value="1"/>
</dbReference>
<evidence type="ECO:0000313" key="4">
    <source>
        <dbReference type="Proteomes" id="UP001596303"/>
    </source>
</evidence>
<sequence>MTKRAKVIVVGAGPVGSTAAYRLAQNGIDVILLEAHPNCPEDLRASTFHPPSLEMLSEFGIVDDLREIGLEAPVYQYRNRQSGEVFSFDLSELSDMTDYPYRLQCEQYKLARLLTSKLADHPHAEVLFSRRLLTVEQDDKGVTVQVESPMEIETYKADFVIACDGANSTTRKWLGTGFEGFTYPEKFVTFSTKVPLEKHFDDLAYVNYVADPNEWMVLLRVPSVWRVLVPAHEGLDDFIVSDEKKSQVFQHLIGDPDVKTEHRTIYRVHQRVADSYFENRVILAGDSAHLNNPLGGFGMNSGIHDVWTLTDNLIPVLKDGGDHIEPLKQYERKRQGVMRAFVQAQTIKNKQTLESGDADAQKKHQENLTAILADDERRRDYLKGQAMFNSLELQASID</sequence>
<evidence type="ECO:0000256" key="1">
    <source>
        <dbReference type="ARBA" id="ARBA00023002"/>
    </source>
</evidence>
<protein>
    <submittedName>
        <fullName evidence="3">FAD-dependent oxidoreductase</fullName>
    </submittedName>
</protein>
<dbReference type="InterPro" id="IPR036188">
    <property type="entry name" value="FAD/NAD-bd_sf"/>
</dbReference>
<feature type="domain" description="FAD-binding" evidence="2">
    <location>
        <begin position="5"/>
        <end position="344"/>
    </location>
</feature>
<dbReference type="RefSeq" id="WP_377376953.1">
    <property type="nucleotide sequence ID" value="NZ_JBHSSW010000005.1"/>
</dbReference>
<dbReference type="InterPro" id="IPR002938">
    <property type="entry name" value="FAD-bd"/>
</dbReference>
<dbReference type="Proteomes" id="UP001596303">
    <property type="component" value="Unassembled WGS sequence"/>
</dbReference>
<dbReference type="Gene3D" id="3.30.70.2450">
    <property type="match status" value="1"/>
</dbReference>
<dbReference type="EMBL" id="JBHSSW010000005">
    <property type="protein sequence ID" value="MFC6197690.1"/>
    <property type="molecule type" value="Genomic_DNA"/>
</dbReference>
<dbReference type="Pfam" id="PF01494">
    <property type="entry name" value="FAD_binding_3"/>
    <property type="match status" value="1"/>
</dbReference>
<comment type="caution">
    <text evidence="3">The sequence shown here is derived from an EMBL/GenBank/DDBJ whole genome shotgun (WGS) entry which is preliminary data.</text>
</comment>
<evidence type="ECO:0000313" key="3">
    <source>
        <dbReference type="EMBL" id="MFC6197690.1"/>
    </source>
</evidence>
<dbReference type="PANTHER" id="PTHR43476:SF3">
    <property type="entry name" value="FAD-BINDING MONOOXYGENASE"/>
    <property type="match status" value="1"/>
</dbReference>
<reference evidence="4" key="1">
    <citation type="journal article" date="2019" name="Int. J. Syst. Evol. Microbiol.">
        <title>The Global Catalogue of Microorganisms (GCM) 10K type strain sequencing project: providing services to taxonomists for standard genome sequencing and annotation.</title>
        <authorList>
            <consortium name="The Broad Institute Genomics Platform"/>
            <consortium name="The Broad Institute Genome Sequencing Center for Infectious Disease"/>
            <person name="Wu L."/>
            <person name="Ma J."/>
        </authorList>
    </citation>
    <scope>NUCLEOTIDE SEQUENCE [LARGE SCALE GENOMIC DNA]</scope>
    <source>
        <strain evidence="4">CGMCC-1.15741</strain>
    </source>
</reference>
<organism evidence="3 4">
    <name type="scientific">Ponticaulis profundi</name>
    <dbReference type="NCBI Taxonomy" id="2665222"/>
    <lineage>
        <taxon>Bacteria</taxon>
        <taxon>Pseudomonadati</taxon>
        <taxon>Pseudomonadota</taxon>
        <taxon>Alphaproteobacteria</taxon>
        <taxon>Hyphomonadales</taxon>
        <taxon>Hyphomonadaceae</taxon>
        <taxon>Ponticaulis</taxon>
    </lineage>
</organism>